<feature type="transmembrane region" description="Helical" evidence="12">
    <location>
        <begin position="95"/>
        <end position="115"/>
    </location>
</feature>
<dbReference type="Pfam" id="PF00520">
    <property type="entry name" value="Ion_trans"/>
    <property type="match status" value="1"/>
</dbReference>
<protein>
    <submittedName>
        <fullName evidence="14">Ion transporter</fullName>
    </submittedName>
</protein>
<evidence type="ECO:0000256" key="9">
    <source>
        <dbReference type="ARBA" id="ARBA00023065"/>
    </source>
</evidence>
<feature type="transmembrane region" description="Helical" evidence="12">
    <location>
        <begin position="62"/>
        <end position="83"/>
    </location>
</feature>
<proteinExistence type="predicted"/>
<dbReference type="RefSeq" id="WP_114487097.1">
    <property type="nucleotide sequence ID" value="NZ_CBCSHM010000046.1"/>
</dbReference>
<dbReference type="PANTHER" id="PTHR11537">
    <property type="entry name" value="VOLTAGE-GATED POTASSIUM CHANNEL"/>
    <property type="match status" value="1"/>
</dbReference>
<comment type="subcellular location">
    <subcellularLocation>
        <location evidence="1">Membrane</location>
        <topology evidence="1">Multi-pass membrane protein</topology>
    </subcellularLocation>
</comment>
<dbReference type="AlphaFoldDB" id="A0A368U2N3"/>
<feature type="transmembrane region" description="Helical" evidence="12">
    <location>
        <begin position="187"/>
        <end position="204"/>
    </location>
</feature>
<accession>A0A368U2N3</accession>
<gene>
    <name evidence="14" type="ORF">DU506_11635</name>
</gene>
<dbReference type="SUPFAM" id="SSF81324">
    <property type="entry name" value="Voltage-gated potassium channels"/>
    <property type="match status" value="1"/>
</dbReference>
<dbReference type="InterPro" id="IPR005821">
    <property type="entry name" value="Ion_trans_dom"/>
</dbReference>
<dbReference type="Proteomes" id="UP000253204">
    <property type="component" value="Unassembled WGS sequence"/>
</dbReference>
<dbReference type="InterPro" id="IPR027359">
    <property type="entry name" value="Volt_channel_dom_sf"/>
</dbReference>
<feature type="domain" description="Ion transport" evidence="13">
    <location>
        <begin position="35"/>
        <end position="228"/>
    </location>
</feature>
<keyword evidence="2" id="KW-0813">Transport</keyword>
<keyword evidence="10 12" id="KW-0472">Membrane</keyword>
<evidence type="ECO:0000256" key="3">
    <source>
        <dbReference type="ARBA" id="ARBA00022538"/>
    </source>
</evidence>
<evidence type="ECO:0000256" key="6">
    <source>
        <dbReference type="ARBA" id="ARBA00022882"/>
    </source>
</evidence>
<evidence type="ECO:0000259" key="13">
    <source>
        <dbReference type="Pfam" id="PF00520"/>
    </source>
</evidence>
<dbReference type="GO" id="GO:0005249">
    <property type="term" value="F:voltage-gated potassium channel activity"/>
    <property type="evidence" value="ECO:0007669"/>
    <property type="project" value="InterPro"/>
</dbReference>
<keyword evidence="4 12" id="KW-0812">Transmembrane</keyword>
<feature type="transmembrane region" description="Helical" evidence="12">
    <location>
        <begin position="151"/>
        <end position="172"/>
    </location>
</feature>
<name>A0A368U2N3_9GAMM</name>
<sequence>MSDDGTNKNPDAKSTDTEELKRERYELLQRLEGWLETPMLVLAFVWLVLLIMELVRGESQLFYFLGTTIWVVFIIDFAVKLVLAPDKVVYLKSNWLTAIALLLPALRIFRVYRVFRLLRLARAGRGLRLVRVVSSLNRGMKALGASLSRRGFGYVIALTLLVTFAGAAGMYAFENEVPGGLDSYGEALWWTAMIMATMGSEYWPKTAEGRVLCVFLALYAFGVFGYVTAALATFFVGRDADDNDAEVAGAKQLTAVRDEVSALRDEIRALSRQPPEL</sequence>
<feature type="transmembrane region" description="Helical" evidence="12">
    <location>
        <begin position="211"/>
        <end position="236"/>
    </location>
</feature>
<evidence type="ECO:0000256" key="8">
    <source>
        <dbReference type="ARBA" id="ARBA00022989"/>
    </source>
</evidence>
<organism evidence="14 15">
    <name type="scientific">Vreelandella rituensis</name>
    <dbReference type="NCBI Taxonomy" id="2282306"/>
    <lineage>
        <taxon>Bacteria</taxon>
        <taxon>Pseudomonadati</taxon>
        <taxon>Pseudomonadota</taxon>
        <taxon>Gammaproteobacteria</taxon>
        <taxon>Oceanospirillales</taxon>
        <taxon>Halomonadaceae</taxon>
        <taxon>Vreelandella</taxon>
    </lineage>
</organism>
<keyword evidence="7" id="KW-0630">Potassium</keyword>
<dbReference type="PANTHER" id="PTHR11537:SF254">
    <property type="entry name" value="POTASSIUM VOLTAGE-GATED CHANNEL PROTEIN SHAB"/>
    <property type="match status" value="1"/>
</dbReference>
<keyword evidence="8 12" id="KW-1133">Transmembrane helix</keyword>
<dbReference type="EMBL" id="QPIJ01000026">
    <property type="protein sequence ID" value="RCV90352.1"/>
    <property type="molecule type" value="Genomic_DNA"/>
</dbReference>
<dbReference type="InterPro" id="IPR028325">
    <property type="entry name" value="VG_K_chnl"/>
</dbReference>
<reference evidence="14 15" key="1">
    <citation type="submission" date="2018-07" db="EMBL/GenBank/DDBJ databases">
        <title>Halomonas rutogse sp. nov., isolated from Lake TangqianCo on Tibetan Plateau.</title>
        <authorList>
            <person name="Lu H."/>
            <person name="Xing P."/>
            <person name="Wu Q."/>
        </authorList>
    </citation>
    <scope>NUCLEOTIDE SEQUENCE [LARGE SCALE GENOMIC DNA]</scope>
    <source>
        <strain evidence="14 15">TQ8S</strain>
    </source>
</reference>
<evidence type="ECO:0000256" key="11">
    <source>
        <dbReference type="ARBA" id="ARBA00023303"/>
    </source>
</evidence>
<keyword evidence="9" id="KW-0406">Ion transport</keyword>
<dbReference type="Gene3D" id="1.20.5.110">
    <property type="match status" value="1"/>
</dbReference>
<dbReference type="GO" id="GO:0001508">
    <property type="term" value="P:action potential"/>
    <property type="evidence" value="ECO:0007669"/>
    <property type="project" value="TreeGrafter"/>
</dbReference>
<evidence type="ECO:0000256" key="12">
    <source>
        <dbReference type="SAM" id="Phobius"/>
    </source>
</evidence>
<evidence type="ECO:0000256" key="7">
    <source>
        <dbReference type="ARBA" id="ARBA00022958"/>
    </source>
</evidence>
<dbReference type="GO" id="GO:0008076">
    <property type="term" value="C:voltage-gated potassium channel complex"/>
    <property type="evidence" value="ECO:0007669"/>
    <property type="project" value="InterPro"/>
</dbReference>
<keyword evidence="5" id="KW-0631">Potassium channel</keyword>
<evidence type="ECO:0000256" key="10">
    <source>
        <dbReference type="ARBA" id="ARBA00023136"/>
    </source>
</evidence>
<evidence type="ECO:0000256" key="2">
    <source>
        <dbReference type="ARBA" id="ARBA00022448"/>
    </source>
</evidence>
<evidence type="ECO:0000313" key="15">
    <source>
        <dbReference type="Proteomes" id="UP000253204"/>
    </source>
</evidence>
<keyword evidence="15" id="KW-1185">Reference proteome</keyword>
<feature type="transmembrane region" description="Helical" evidence="12">
    <location>
        <begin position="37"/>
        <end position="55"/>
    </location>
</feature>
<keyword evidence="3" id="KW-0633">Potassium transport</keyword>
<dbReference type="Gene3D" id="1.20.120.350">
    <property type="entry name" value="Voltage-gated potassium channels. Chain C"/>
    <property type="match status" value="1"/>
</dbReference>
<evidence type="ECO:0000256" key="1">
    <source>
        <dbReference type="ARBA" id="ARBA00004141"/>
    </source>
</evidence>
<dbReference type="OrthoDB" id="9799090at2"/>
<evidence type="ECO:0000256" key="5">
    <source>
        <dbReference type="ARBA" id="ARBA00022826"/>
    </source>
</evidence>
<keyword evidence="6" id="KW-0851">Voltage-gated channel</keyword>
<keyword evidence="11" id="KW-0407">Ion channel</keyword>
<comment type="caution">
    <text evidence="14">The sequence shown here is derived from an EMBL/GenBank/DDBJ whole genome shotgun (WGS) entry which is preliminary data.</text>
</comment>
<evidence type="ECO:0000313" key="14">
    <source>
        <dbReference type="EMBL" id="RCV90352.1"/>
    </source>
</evidence>
<evidence type="ECO:0000256" key="4">
    <source>
        <dbReference type="ARBA" id="ARBA00022692"/>
    </source>
</evidence>
<dbReference type="Gene3D" id="1.10.287.70">
    <property type="match status" value="1"/>
</dbReference>